<name>A0ACC3MUA7_9PEZI</name>
<evidence type="ECO:0000313" key="1">
    <source>
        <dbReference type="EMBL" id="KAK3703384.1"/>
    </source>
</evidence>
<organism evidence="1 2">
    <name type="scientific">Vermiconidia calcicola</name>
    <dbReference type="NCBI Taxonomy" id="1690605"/>
    <lineage>
        <taxon>Eukaryota</taxon>
        <taxon>Fungi</taxon>
        <taxon>Dikarya</taxon>
        <taxon>Ascomycota</taxon>
        <taxon>Pezizomycotina</taxon>
        <taxon>Dothideomycetes</taxon>
        <taxon>Dothideomycetidae</taxon>
        <taxon>Mycosphaerellales</taxon>
        <taxon>Extremaceae</taxon>
        <taxon>Vermiconidia</taxon>
    </lineage>
</organism>
<reference evidence="1" key="1">
    <citation type="submission" date="2023-07" db="EMBL/GenBank/DDBJ databases">
        <title>Black Yeasts Isolated from many extreme environments.</title>
        <authorList>
            <person name="Coleine C."/>
            <person name="Stajich J.E."/>
            <person name="Selbmann L."/>
        </authorList>
    </citation>
    <scope>NUCLEOTIDE SEQUENCE</scope>
    <source>
        <strain evidence="1">CCFEE 5714</strain>
    </source>
</reference>
<gene>
    <name evidence="1" type="primary">IRS4</name>
    <name evidence="1" type="ORF">LTR37_014490</name>
</gene>
<sequence>MTAPRHPSCTSTFGSQATPSNPQNAALLGAATAFGRPAGIGRGSNNAYTGKSGALAAATRAERGSNTTRPQHGGNSAQTSDLLPNSTGGGRRTAKSYADRDLPSLGLSTTPNLGLPAQPQRGHAKSPPQQAASLAAAKAPPPPEQNAENSPARRRVQSSKEPNVAPKPRRLSRQIAQSDEDKEEMPTDFTPISTTTSLVDMFERKASISNATCKRPEPLVGKPSNDLAIKSPKPVRTSGGITSMFRMELEEGDRSAKPAATGPARQSSDASNQIQAVRSLSSASASEDLTIPSSPLPGTKRTPPSLAASNPDDRTGMRRVRSHPSPLRNPTSDAINIPKLYPGNASSPPERFSPSSASVKSIPAQYNQLYPRKVTPNMTGDQLVNAMVAGSLASSRAPSPHKEQPPPPPTRRPKFKSALSFSRTPSPTKTGMRHTLRKAGSDSSDEEEEERLHPYGKHKKKRHLRKHPNKHNEGDRKRWRDAVTERERKRYEGVWAANKGLYCSLTVQEELATAKAPDTQRSMDIRNAMADQVSSIVVRDIWNRSRLPETALELVWDLVDNQNVGRLTKTEFVVGLWLIDQRLKGRKLPVKVGDSVWASVKSLQGIKIRK</sequence>
<dbReference type="EMBL" id="JAUTXU010000152">
    <property type="protein sequence ID" value="KAK3703384.1"/>
    <property type="molecule type" value="Genomic_DNA"/>
</dbReference>
<comment type="caution">
    <text evidence="1">The sequence shown here is derived from an EMBL/GenBank/DDBJ whole genome shotgun (WGS) entry which is preliminary data.</text>
</comment>
<keyword evidence="2" id="KW-1185">Reference proteome</keyword>
<accession>A0ACC3MUA7</accession>
<evidence type="ECO:0000313" key="2">
    <source>
        <dbReference type="Proteomes" id="UP001281147"/>
    </source>
</evidence>
<dbReference type="Proteomes" id="UP001281147">
    <property type="component" value="Unassembled WGS sequence"/>
</dbReference>
<proteinExistence type="predicted"/>
<protein>
    <submittedName>
        <fullName evidence="1">Increased rDNA silencing protein</fullName>
    </submittedName>
</protein>